<comment type="similarity">
    <text evidence="1">Belongs to the cytochrome P450 family.</text>
</comment>
<dbReference type="PANTHER" id="PTHR24305:SF166">
    <property type="entry name" value="CYTOCHROME P450 12A4, MITOCHONDRIAL-RELATED"/>
    <property type="match status" value="1"/>
</dbReference>
<evidence type="ECO:0000313" key="3">
    <source>
        <dbReference type="Proteomes" id="UP001175353"/>
    </source>
</evidence>
<dbReference type="SUPFAM" id="SSF48264">
    <property type="entry name" value="Cytochrome P450"/>
    <property type="match status" value="1"/>
</dbReference>
<dbReference type="GO" id="GO:0005506">
    <property type="term" value="F:iron ion binding"/>
    <property type="evidence" value="ECO:0007669"/>
    <property type="project" value="InterPro"/>
</dbReference>
<accession>A0AAN6JXR6</accession>
<gene>
    <name evidence="2" type="ORF">LTR91_026917</name>
</gene>
<protein>
    <submittedName>
        <fullName evidence="2">Uncharacterized protein</fullName>
    </submittedName>
</protein>
<sequence length="175" mass="19007">MKIFLKGRDQLMQLALKNIKARVMRPKTGRKDMLGCIMSATEEKTGEPPTVPQTLVDAFTLLVGGTHTVSKVTGNTLHCLFANLARSPGSLERFVAEVDERLPPLKPDQGAYGITGLEEKLDFVNACIKENFRKDAVATFNMPRSVPPEGAMIDGHFVPGDVCSSARPSCLMSAC</sequence>
<dbReference type="InterPro" id="IPR050121">
    <property type="entry name" value="Cytochrome_P450_monoxygenase"/>
</dbReference>
<dbReference type="InterPro" id="IPR036396">
    <property type="entry name" value="Cyt_P450_sf"/>
</dbReference>
<dbReference type="Gene3D" id="1.10.630.10">
    <property type="entry name" value="Cytochrome P450"/>
    <property type="match status" value="1"/>
</dbReference>
<proteinExistence type="inferred from homology"/>
<evidence type="ECO:0000313" key="2">
    <source>
        <dbReference type="EMBL" id="KAK0948857.1"/>
    </source>
</evidence>
<comment type="caution">
    <text evidence="2">The sequence shown here is derived from an EMBL/GenBank/DDBJ whole genome shotgun (WGS) entry which is preliminary data.</text>
</comment>
<reference evidence="2" key="1">
    <citation type="submission" date="2023-06" db="EMBL/GenBank/DDBJ databases">
        <title>Black Yeasts Isolated from many extreme environments.</title>
        <authorList>
            <person name="Coleine C."/>
            <person name="Stajich J.E."/>
            <person name="Selbmann L."/>
        </authorList>
    </citation>
    <scope>NUCLEOTIDE SEQUENCE</scope>
    <source>
        <strain evidence="2">CCFEE 5200</strain>
    </source>
</reference>
<dbReference type="GO" id="GO:0016705">
    <property type="term" value="F:oxidoreductase activity, acting on paired donors, with incorporation or reduction of molecular oxygen"/>
    <property type="evidence" value="ECO:0007669"/>
    <property type="project" value="InterPro"/>
</dbReference>
<dbReference type="PANTHER" id="PTHR24305">
    <property type="entry name" value="CYTOCHROME P450"/>
    <property type="match status" value="1"/>
</dbReference>
<name>A0AAN6JXR6_9PEZI</name>
<dbReference type="InterPro" id="IPR001128">
    <property type="entry name" value="Cyt_P450"/>
</dbReference>
<keyword evidence="3" id="KW-1185">Reference proteome</keyword>
<dbReference type="Proteomes" id="UP001175353">
    <property type="component" value="Unassembled WGS sequence"/>
</dbReference>
<dbReference type="EMBL" id="JAUJLE010001641">
    <property type="protein sequence ID" value="KAK0948857.1"/>
    <property type="molecule type" value="Genomic_DNA"/>
</dbReference>
<evidence type="ECO:0000256" key="1">
    <source>
        <dbReference type="ARBA" id="ARBA00010617"/>
    </source>
</evidence>
<organism evidence="2 3">
    <name type="scientific">Friedmanniomyces endolithicus</name>
    <dbReference type="NCBI Taxonomy" id="329885"/>
    <lineage>
        <taxon>Eukaryota</taxon>
        <taxon>Fungi</taxon>
        <taxon>Dikarya</taxon>
        <taxon>Ascomycota</taxon>
        <taxon>Pezizomycotina</taxon>
        <taxon>Dothideomycetes</taxon>
        <taxon>Dothideomycetidae</taxon>
        <taxon>Mycosphaerellales</taxon>
        <taxon>Teratosphaeriaceae</taxon>
        <taxon>Friedmanniomyces</taxon>
    </lineage>
</organism>
<dbReference type="AlphaFoldDB" id="A0AAN6JXR6"/>
<dbReference type="Pfam" id="PF00067">
    <property type="entry name" value="p450"/>
    <property type="match status" value="1"/>
</dbReference>
<dbReference type="GO" id="GO:0020037">
    <property type="term" value="F:heme binding"/>
    <property type="evidence" value="ECO:0007669"/>
    <property type="project" value="InterPro"/>
</dbReference>
<dbReference type="GO" id="GO:0004497">
    <property type="term" value="F:monooxygenase activity"/>
    <property type="evidence" value="ECO:0007669"/>
    <property type="project" value="InterPro"/>
</dbReference>